<protein>
    <submittedName>
        <fullName evidence="1">Uncharacterized protein</fullName>
    </submittedName>
</protein>
<accession>A0A2M8EWN4</accession>
<gene>
    <name evidence="1" type="ORF">CO051_06610</name>
</gene>
<dbReference type="EMBL" id="PFSC01000170">
    <property type="protein sequence ID" value="PJC30280.1"/>
    <property type="molecule type" value="Genomic_DNA"/>
</dbReference>
<comment type="caution">
    <text evidence="1">The sequence shown here is derived from an EMBL/GenBank/DDBJ whole genome shotgun (WGS) entry which is preliminary data.</text>
</comment>
<evidence type="ECO:0000313" key="1">
    <source>
        <dbReference type="EMBL" id="PJC30280.1"/>
    </source>
</evidence>
<proteinExistence type="predicted"/>
<organism evidence="1 2">
    <name type="scientific">Candidatus Roizmanbacteria bacterium CG_4_9_14_0_2_um_filter_39_13</name>
    <dbReference type="NCBI Taxonomy" id="1974839"/>
    <lineage>
        <taxon>Bacteria</taxon>
        <taxon>Candidatus Roizmaniibacteriota</taxon>
    </lineage>
</organism>
<evidence type="ECO:0000313" key="2">
    <source>
        <dbReference type="Proteomes" id="UP000231383"/>
    </source>
</evidence>
<dbReference type="AlphaFoldDB" id="A0A2M8EWN4"/>
<name>A0A2M8EWN4_9BACT</name>
<dbReference type="Proteomes" id="UP000231383">
    <property type="component" value="Unassembled WGS sequence"/>
</dbReference>
<sequence length="146" mass="17081">MRNEFDIKTANLSFYCRKCRQTVRGIPLTDPQFHISSYSDDPWLICRCPTRYCELSFVIYDTLNDHVCRVYPLPDFEADNYHEAIPEKVREDLAEAERCMHTNAYKGAVTMFRRALQNIVLNKIEDPGLAKKNHGNRLMSFSIKDI</sequence>
<reference evidence="2" key="1">
    <citation type="submission" date="2017-09" db="EMBL/GenBank/DDBJ databases">
        <title>Depth-based differentiation of microbial function through sediment-hosted aquifers and enrichment of novel symbionts in the deep terrestrial subsurface.</title>
        <authorList>
            <person name="Probst A.J."/>
            <person name="Ladd B."/>
            <person name="Jarett J.K."/>
            <person name="Geller-Mcgrath D.E."/>
            <person name="Sieber C.M.K."/>
            <person name="Emerson J.B."/>
            <person name="Anantharaman K."/>
            <person name="Thomas B.C."/>
            <person name="Malmstrom R."/>
            <person name="Stieglmeier M."/>
            <person name="Klingl A."/>
            <person name="Woyke T."/>
            <person name="Ryan C.M."/>
            <person name="Banfield J.F."/>
        </authorList>
    </citation>
    <scope>NUCLEOTIDE SEQUENCE [LARGE SCALE GENOMIC DNA]</scope>
</reference>